<dbReference type="EMBL" id="CM010720">
    <property type="protein sequence ID" value="RZC67744.1"/>
    <property type="molecule type" value="Genomic_DNA"/>
</dbReference>
<dbReference type="AlphaFoldDB" id="A0A4Y7K327"/>
<keyword evidence="2" id="KW-1185">Reference proteome</keyword>
<evidence type="ECO:0000313" key="1">
    <source>
        <dbReference type="EMBL" id="RZC67744.1"/>
    </source>
</evidence>
<sequence>MDSTAGDALFSFEDQLNSPRTRGSLSDEFIQKQMDDEKKNKKKLVWVYVHVHGSFGGEKSGCGALLRDQQFFPLGVWSRIIPVEERISDLYSQLKAVSLDVNMALKYKNFGLEIYSSSKYVLKVIEHAWTLVMQQESRTTENGAGRGGGRGAAVFNYPSCGECATSVINLCNEYTKDILLPDDKKDFDKVHSLLTSIMSDVLELRKEGLFGFHVLPADSISARNAAAEFLANLGEDRDMNISEVFECEELSNILFEEAHE</sequence>
<organism evidence="1 2">
    <name type="scientific">Papaver somniferum</name>
    <name type="common">Opium poppy</name>
    <dbReference type="NCBI Taxonomy" id="3469"/>
    <lineage>
        <taxon>Eukaryota</taxon>
        <taxon>Viridiplantae</taxon>
        <taxon>Streptophyta</taxon>
        <taxon>Embryophyta</taxon>
        <taxon>Tracheophyta</taxon>
        <taxon>Spermatophyta</taxon>
        <taxon>Magnoliopsida</taxon>
        <taxon>Ranunculales</taxon>
        <taxon>Papaveraceae</taxon>
        <taxon>Papaveroideae</taxon>
        <taxon>Papaver</taxon>
    </lineage>
</organism>
<name>A0A4Y7K327_PAPSO</name>
<protein>
    <submittedName>
        <fullName evidence="1">Uncharacterized protein</fullName>
    </submittedName>
</protein>
<reference evidence="1 2" key="1">
    <citation type="journal article" date="2018" name="Science">
        <title>The opium poppy genome and morphinan production.</title>
        <authorList>
            <person name="Guo L."/>
            <person name="Winzer T."/>
            <person name="Yang X."/>
            <person name="Li Y."/>
            <person name="Ning Z."/>
            <person name="He Z."/>
            <person name="Teodor R."/>
            <person name="Lu Y."/>
            <person name="Bowser T.A."/>
            <person name="Graham I.A."/>
            <person name="Ye K."/>
        </authorList>
    </citation>
    <scope>NUCLEOTIDE SEQUENCE [LARGE SCALE GENOMIC DNA]</scope>
    <source>
        <strain evidence="2">cv. HN1</strain>
        <tissue evidence="1">Leaves</tissue>
    </source>
</reference>
<evidence type="ECO:0000313" key="2">
    <source>
        <dbReference type="Proteomes" id="UP000316621"/>
    </source>
</evidence>
<accession>A0A4Y7K327</accession>
<dbReference type="Proteomes" id="UP000316621">
    <property type="component" value="Chromosome 6"/>
</dbReference>
<gene>
    <name evidence="1" type="ORF">C5167_011434</name>
</gene>
<dbReference type="Gramene" id="RZC67744">
    <property type="protein sequence ID" value="RZC67744"/>
    <property type="gene ID" value="C5167_011434"/>
</dbReference>
<proteinExistence type="predicted"/>